<keyword evidence="2" id="KW-1185">Reference proteome</keyword>
<name>A0ABW6DBU5_9BACT</name>
<dbReference type="CDD" id="cd10436">
    <property type="entry name" value="GIY-YIG_EndoII_Hpy188I_like"/>
    <property type="match status" value="1"/>
</dbReference>
<dbReference type="Gene3D" id="3.40.1440.40">
    <property type="match status" value="1"/>
</dbReference>
<reference evidence="1 2" key="1">
    <citation type="submission" date="2024-03" db="EMBL/GenBank/DDBJ databases">
        <title>Aquirufa genome sequencing.</title>
        <authorList>
            <person name="Pitt A."/>
            <person name="Hahn M.W."/>
        </authorList>
    </citation>
    <scope>NUCLEOTIDE SEQUENCE [LARGE SCALE GENOMIC DNA]</scope>
    <source>
        <strain evidence="1 2">OSTEICH-129V</strain>
    </source>
</reference>
<comment type="caution">
    <text evidence="1">The sequence shown here is derived from an EMBL/GenBank/DDBJ whole genome shotgun (WGS) entry which is preliminary data.</text>
</comment>
<accession>A0ABW6DBU5</accession>
<dbReference type="InterPro" id="IPR044556">
    <property type="entry name" value="EndoII-like_GIY-YIG"/>
</dbReference>
<dbReference type="RefSeq" id="WP_377982041.1">
    <property type="nucleotide sequence ID" value="NZ_JBBKXZ010000001.1"/>
</dbReference>
<sequence length="263" mass="29955">MATSQDLLEIQFIKVGNWSLNDNNELGYSIDNSSSLIINFPNILYAFVHEMEVGDKLMYLGKTTKSLKQRFSGYLKPGSGQQTNIRVNDRIIDLLNKGNKISIYVFKDIECLQWSGYNLNLPAALEDSLVNKFSPEWNIHGKNKILSSTAELENSNIANVEIDSSSNYEFIFEIILGETYFNKGFVNPGIKADEYFGEHDQIVTLHLKNGEILKSKIDRNANANKTTRLFFKSDLVNYYKKHYELGQKISFGIISKNQLVILS</sequence>
<evidence type="ECO:0000313" key="1">
    <source>
        <dbReference type="EMBL" id="MFD3393413.1"/>
    </source>
</evidence>
<dbReference type="Proteomes" id="UP001598138">
    <property type="component" value="Unassembled WGS sequence"/>
</dbReference>
<proteinExistence type="predicted"/>
<gene>
    <name evidence="1" type="ORF">U0R10_02150</name>
</gene>
<protein>
    <submittedName>
        <fullName evidence="1">GIY-YIG nuclease family protein</fullName>
    </submittedName>
</protein>
<dbReference type="InterPro" id="IPR053748">
    <property type="entry name" value="Host_DNA_Degrad_Endo"/>
</dbReference>
<dbReference type="EMBL" id="JBBKXZ010000001">
    <property type="protein sequence ID" value="MFD3393413.1"/>
    <property type="molecule type" value="Genomic_DNA"/>
</dbReference>
<evidence type="ECO:0000313" key="2">
    <source>
        <dbReference type="Proteomes" id="UP001598138"/>
    </source>
</evidence>
<organism evidence="1 2">
    <name type="scientific">Aquirufa avitistagni</name>
    <dbReference type="NCBI Taxonomy" id="3104728"/>
    <lineage>
        <taxon>Bacteria</taxon>
        <taxon>Pseudomonadati</taxon>
        <taxon>Bacteroidota</taxon>
        <taxon>Cytophagia</taxon>
        <taxon>Cytophagales</taxon>
        <taxon>Flectobacillaceae</taxon>
        <taxon>Aquirufa</taxon>
    </lineage>
</organism>